<proteinExistence type="predicted"/>
<evidence type="ECO:0000313" key="2">
    <source>
        <dbReference type="Proteomes" id="UP000688137"/>
    </source>
</evidence>
<gene>
    <name evidence="1" type="ORF">PPRIM_AZ9-3.1.T0710148</name>
</gene>
<evidence type="ECO:0000313" key="1">
    <source>
        <dbReference type="EMBL" id="CAD8084043.1"/>
    </source>
</evidence>
<dbReference type="EMBL" id="CAJJDM010000074">
    <property type="protein sequence ID" value="CAD8084043.1"/>
    <property type="molecule type" value="Genomic_DNA"/>
</dbReference>
<name>A0A8S1N2Z4_PARPR</name>
<reference evidence="1" key="1">
    <citation type="submission" date="2021-01" db="EMBL/GenBank/DDBJ databases">
        <authorList>
            <consortium name="Genoscope - CEA"/>
            <person name="William W."/>
        </authorList>
    </citation>
    <scope>NUCLEOTIDE SEQUENCE</scope>
</reference>
<dbReference type="OMA" id="RINHPQK"/>
<keyword evidence="2" id="KW-1185">Reference proteome</keyword>
<organism evidence="1 2">
    <name type="scientific">Paramecium primaurelia</name>
    <dbReference type="NCBI Taxonomy" id="5886"/>
    <lineage>
        <taxon>Eukaryota</taxon>
        <taxon>Sar</taxon>
        <taxon>Alveolata</taxon>
        <taxon>Ciliophora</taxon>
        <taxon>Intramacronucleata</taxon>
        <taxon>Oligohymenophorea</taxon>
        <taxon>Peniculida</taxon>
        <taxon>Parameciidae</taxon>
        <taxon>Paramecium</taxon>
    </lineage>
</organism>
<dbReference type="AlphaFoldDB" id="A0A8S1N2Z4"/>
<sequence length="172" mass="20479">MKQQKDGIFYQSSQFKVEFCEPLSILDYWSQENQEIQSQNLKTEQLEKIQKPKERLNRINHPQKKDPYGSDWAQQILAKQFGVQITERSSNLSPKWTLKKVQPLEFSQYNDQIDPKIAKDFKSQEKLFRLTATENHRRRLDIVIKKYKQSFNGQIPTQQQQALLHYKLPSIP</sequence>
<dbReference type="Proteomes" id="UP000688137">
    <property type="component" value="Unassembled WGS sequence"/>
</dbReference>
<comment type="caution">
    <text evidence="1">The sequence shown here is derived from an EMBL/GenBank/DDBJ whole genome shotgun (WGS) entry which is preliminary data.</text>
</comment>
<accession>A0A8S1N2Z4</accession>
<protein>
    <submittedName>
        <fullName evidence="1">Uncharacterized protein</fullName>
    </submittedName>
</protein>